<gene>
    <name evidence="1" type="ORF">M9458_013019</name>
</gene>
<dbReference type="AlphaFoldDB" id="A0ABD0QY90"/>
<reference evidence="1 2" key="1">
    <citation type="submission" date="2024-05" db="EMBL/GenBank/DDBJ databases">
        <title>Genome sequencing and assembly of Indian major carp, Cirrhinus mrigala (Hamilton, 1822).</title>
        <authorList>
            <person name="Mohindra V."/>
            <person name="Chowdhury L.M."/>
            <person name="Lal K."/>
            <person name="Jena J.K."/>
        </authorList>
    </citation>
    <scope>NUCLEOTIDE SEQUENCE [LARGE SCALE GENOMIC DNA]</scope>
    <source>
        <strain evidence="1">CM1030</strain>
        <tissue evidence="1">Blood</tissue>
    </source>
</reference>
<feature type="non-terminal residue" evidence="1">
    <location>
        <position position="1"/>
    </location>
</feature>
<organism evidence="1 2">
    <name type="scientific">Cirrhinus mrigala</name>
    <name type="common">Mrigala</name>
    <dbReference type="NCBI Taxonomy" id="683832"/>
    <lineage>
        <taxon>Eukaryota</taxon>
        <taxon>Metazoa</taxon>
        <taxon>Chordata</taxon>
        <taxon>Craniata</taxon>
        <taxon>Vertebrata</taxon>
        <taxon>Euteleostomi</taxon>
        <taxon>Actinopterygii</taxon>
        <taxon>Neopterygii</taxon>
        <taxon>Teleostei</taxon>
        <taxon>Ostariophysi</taxon>
        <taxon>Cypriniformes</taxon>
        <taxon>Cyprinidae</taxon>
        <taxon>Labeoninae</taxon>
        <taxon>Labeonini</taxon>
        <taxon>Cirrhinus</taxon>
    </lineage>
</organism>
<protein>
    <submittedName>
        <fullName evidence="1">Uncharacterized protein</fullName>
    </submittedName>
</protein>
<proteinExistence type="predicted"/>
<evidence type="ECO:0000313" key="2">
    <source>
        <dbReference type="Proteomes" id="UP001529510"/>
    </source>
</evidence>
<accession>A0ABD0QY90</accession>
<keyword evidence="2" id="KW-1185">Reference proteome</keyword>
<evidence type="ECO:0000313" key="1">
    <source>
        <dbReference type="EMBL" id="KAL0190321.1"/>
    </source>
</evidence>
<feature type="non-terminal residue" evidence="1">
    <location>
        <position position="67"/>
    </location>
</feature>
<name>A0ABD0QY90_CIRMR</name>
<comment type="caution">
    <text evidence="1">The sequence shown here is derived from an EMBL/GenBank/DDBJ whole genome shotgun (WGS) entry which is preliminary data.</text>
</comment>
<dbReference type="Proteomes" id="UP001529510">
    <property type="component" value="Unassembled WGS sequence"/>
</dbReference>
<dbReference type="EMBL" id="JAMKFB020000006">
    <property type="protein sequence ID" value="KAL0190321.1"/>
    <property type="molecule type" value="Genomic_DNA"/>
</dbReference>
<sequence>CCFRSCGVLTVVSSTHGCTQGVPLRCGFGDRLTRTATAERPQSPAPKNHSATLHNLVQLCLQQQPER</sequence>